<comment type="subunit">
    <text evidence="23">Homodimer; dimerization promotes enzymatic activity. Forms heterodimer with HAS3. Forms heterodimer with HAS1.</text>
</comment>
<evidence type="ECO:0000256" key="20">
    <source>
        <dbReference type="ARBA" id="ARBA00030887"/>
    </source>
</evidence>
<keyword evidence="12" id="KW-0328">Glycosyltransferase</keyword>
<dbReference type="GO" id="GO:0005789">
    <property type="term" value="C:endoplasmic reticulum membrane"/>
    <property type="evidence" value="ECO:0007669"/>
    <property type="project" value="UniProtKB-SubCell"/>
</dbReference>
<organism evidence="26 27">
    <name type="scientific">Phocoena sinus</name>
    <name type="common">Vaquita</name>
    <dbReference type="NCBI Taxonomy" id="42100"/>
    <lineage>
        <taxon>Eukaryota</taxon>
        <taxon>Metazoa</taxon>
        <taxon>Chordata</taxon>
        <taxon>Craniata</taxon>
        <taxon>Vertebrata</taxon>
        <taxon>Euteleostomi</taxon>
        <taxon>Mammalia</taxon>
        <taxon>Eutheria</taxon>
        <taxon>Laurasiatheria</taxon>
        <taxon>Artiodactyla</taxon>
        <taxon>Whippomorpha</taxon>
        <taxon>Cetacea</taxon>
        <taxon>Odontoceti</taxon>
        <taxon>Phocoenidae</taxon>
        <taxon>Phocoena</taxon>
    </lineage>
</organism>
<dbReference type="Pfam" id="PF03142">
    <property type="entry name" value="Chitin_synth_2"/>
    <property type="match status" value="1"/>
</dbReference>
<keyword evidence="11" id="KW-1003">Cell membrane</keyword>
<keyword evidence="16" id="KW-1133">Transmembrane helix</keyword>
<evidence type="ECO:0000313" key="27">
    <source>
        <dbReference type="Proteomes" id="UP000694554"/>
    </source>
</evidence>
<evidence type="ECO:0000256" key="9">
    <source>
        <dbReference type="ARBA" id="ARBA00012207"/>
    </source>
</evidence>
<name>A0A8C9BU28_PHOSS</name>
<sequence>MDIFSEVMGRDKSATYTWKNNFHVKGPGETDGSHKESSQLVTQLVLSNRHFCIMQKWGGKREVMYMAFRALGRSVDYVCDSDTMLDSASTVEMVKVLEEDPNVGGVRGDVQILNKYDSWISFLSSVRYWMAFNIERACQSYFGCVQCISGPLGMGKIWNILLFLLTVKLVALIKSSLLPALEEILSCSSCPSTQCYTCQVYFLLRCLQF</sequence>
<evidence type="ECO:0000256" key="16">
    <source>
        <dbReference type="ARBA" id="ARBA00022989"/>
    </source>
</evidence>
<evidence type="ECO:0000256" key="25">
    <source>
        <dbReference type="ARBA" id="ARBA00048397"/>
    </source>
</evidence>
<evidence type="ECO:0000256" key="14">
    <source>
        <dbReference type="ARBA" id="ARBA00022692"/>
    </source>
</evidence>
<dbReference type="AlphaFoldDB" id="A0A8C9BU28"/>
<evidence type="ECO:0000256" key="6">
    <source>
        <dbReference type="ARBA" id="ARBA00004653"/>
    </source>
</evidence>
<evidence type="ECO:0000313" key="26">
    <source>
        <dbReference type="Ensembl" id="ENSPSNP00000015048.1"/>
    </source>
</evidence>
<keyword evidence="19" id="KW-0458">Lysosome</keyword>
<dbReference type="PANTHER" id="PTHR22913:SF7">
    <property type="entry name" value="HYALURONAN SYNTHASE 2"/>
    <property type="match status" value="1"/>
</dbReference>
<dbReference type="GeneTree" id="ENSGT00390000010337"/>
<reference evidence="26" key="3">
    <citation type="submission" date="2025-09" db="UniProtKB">
        <authorList>
            <consortium name="Ensembl"/>
        </authorList>
    </citation>
    <scope>IDENTIFICATION</scope>
</reference>
<evidence type="ECO:0000256" key="23">
    <source>
        <dbReference type="ARBA" id="ARBA00046759"/>
    </source>
</evidence>
<comment type="cofactor">
    <cofactor evidence="1">
        <name>Mg(2+)</name>
        <dbReference type="ChEBI" id="CHEBI:18420"/>
    </cofactor>
</comment>
<proteinExistence type="inferred from homology"/>
<keyword evidence="15" id="KW-0256">Endoplasmic reticulum</keyword>
<dbReference type="GO" id="GO:0000139">
    <property type="term" value="C:Golgi membrane"/>
    <property type="evidence" value="ECO:0007669"/>
    <property type="project" value="UniProtKB-SubCell"/>
</dbReference>
<keyword evidence="18" id="KW-0472">Membrane</keyword>
<dbReference type="GO" id="GO:0031982">
    <property type="term" value="C:vesicle"/>
    <property type="evidence" value="ECO:0007669"/>
    <property type="project" value="UniProtKB-SubCell"/>
</dbReference>
<dbReference type="GO" id="GO:0005886">
    <property type="term" value="C:plasma membrane"/>
    <property type="evidence" value="ECO:0007669"/>
    <property type="project" value="UniProtKB-SubCell"/>
</dbReference>
<evidence type="ECO:0000256" key="12">
    <source>
        <dbReference type="ARBA" id="ARBA00022676"/>
    </source>
</evidence>
<comment type="catalytic activity">
    <reaction evidence="24">
        <text>N-acetyl-beta-D-glucosaminyl-(1-&gt;4)-[hyaluronan](n) + UDP-alpha-D-glucuronate = [hyaluronan](n+1) + UDP + H(+)</text>
        <dbReference type="Rhea" id="RHEA:12528"/>
        <dbReference type="Rhea" id="RHEA-COMP:12585"/>
        <dbReference type="Rhea" id="RHEA-COMP:12587"/>
        <dbReference type="ChEBI" id="CHEBI:15378"/>
        <dbReference type="ChEBI" id="CHEBI:58052"/>
        <dbReference type="ChEBI" id="CHEBI:58223"/>
        <dbReference type="ChEBI" id="CHEBI:132153"/>
        <dbReference type="ChEBI" id="CHEBI:132154"/>
        <dbReference type="EC" id="2.4.1.212"/>
    </reaction>
    <physiologicalReaction direction="left-to-right" evidence="24">
        <dbReference type="Rhea" id="RHEA:12529"/>
    </physiologicalReaction>
</comment>
<evidence type="ECO:0000256" key="21">
    <source>
        <dbReference type="ARBA" id="ARBA00031214"/>
    </source>
</evidence>
<evidence type="ECO:0000256" key="7">
    <source>
        <dbReference type="ARBA" id="ARBA00004698"/>
    </source>
</evidence>
<comment type="similarity">
    <text evidence="8">Belongs to the NodC/HAS family.</text>
</comment>
<comment type="catalytic activity">
    <reaction evidence="25">
        <text>[hyaluronan](n) + UDP-N-acetyl-alpha-D-glucosamine = N-acetyl-beta-D-glucosaminyl-(1-&gt;4)-[hyaluronan](n) + UDP + H(+)</text>
        <dbReference type="Rhea" id="RHEA:20465"/>
        <dbReference type="Rhea" id="RHEA-COMP:12583"/>
        <dbReference type="Rhea" id="RHEA-COMP:12585"/>
        <dbReference type="ChEBI" id="CHEBI:15378"/>
        <dbReference type="ChEBI" id="CHEBI:57705"/>
        <dbReference type="ChEBI" id="CHEBI:58223"/>
        <dbReference type="ChEBI" id="CHEBI:132153"/>
        <dbReference type="ChEBI" id="CHEBI:132154"/>
        <dbReference type="EC" id="2.4.1.212"/>
    </reaction>
    <physiologicalReaction direction="left-to-right" evidence="25">
        <dbReference type="Rhea" id="RHEA:20466"/>
    </physiologicalReaction>
</comment>
<dbReference type="Ensembl" id="ENSPSNT00000016986.1">
    <property type="protein sequence ID" value="ENSPSNP00000015048.1"/>
    <property type="gene ID" value="ENSPSNG00000011071.1"/>
</dbReference>
<evidence type="ECO:0000256" key="1">
    <source>
        <dbReference type="ARBA" id="ARBA00001946"/>
    </source>
</evidence>
<reference evidence="26" key="2">
    <citation type="submission" date="2025-08" db="UniProtKB">
        <authorList>
            <consortium name="Ensembl"/>
        </authorList>
    </citation>
    <scope>IDENTIFICATION</scope>
</reference>
<dbReference type="GO" id="GO:0030213">
    <property type="term" value="P:hyaluronan biosynthetic process"/>
    <property type="evidence" value="ECO:0007669"/>
    <property type="project" value="UniProtKB-UniPathway"/>
</dbReference>
<evidence type="ECO:0000256" key="22">
    <source>
        <dbReference type="ARBA" id="ARBA00045290"/>
    </source>
</evidence>
<comment type="function">
    <text evidence="22">Catalyzes the addition of GlcNAc or GlcUA monosaccharides to the nascent hyaluronan polymer. Therefore, it is essential to hyaluronan synthesis a major component of most extracellular matrices that has a structural role in tissues architectures and regulates cell adhesion, migration and differentiation. This is one of three isoenzymes responsible for cellular hyaluronan synthesis and it is particularly responsible for the synthesis of high molecular mass hyaluronan.</text>
</comment>
<dbReference type="PANTHER" id="PTHR22913">
    <property type="entry name" value="HYALURONAN SYNTHASE"/>
    <property type="match status" value="1"/>
</dbReference>
<dbReference type="InterPro" id="IPR029044">
    <property type="entry name" value="Nucleotide-diphossugar_trans"/>
</dbReference>
<dbReference type="UniPathway" id="UPA00341"/>
<evidence type="ECO:0000256" key="13">
    <source>
        <dbReference type="ARBA" id="ARBA00022679"/>
    </source>
</evidence>
<evidence type="ECO:0000256" key="5">
    <source>
        <dbReference type="ARBA" id="ARBA00004651"/>
    </source>
</evidence>
<evidence type="ECO:0000256" key="3">
    <source>
        <dbReference type="ARBA" id="ARBA00004373"/>
    </source>
</evidence>
<dbReference type="GO" id="GO:0050501">
    <property type="term" value="F:hyaluronan synthase activity"/>
    <property type="evidence" value="ECO:0007669"/>
    <property type="project" value="UniProtKB-EC"/>
</dbReference>
<evidence type="ECO:0000256" key="4">
    <source>
        <dbReference type="ARBA" id="ARBA00004477"/>
    </source>
</evidence>
<keyword evidence="13" id="KW-0808">Transferase</keyword>
<dbReference type="SUPFAM" id="SSF53448">
    <property type="entry name" value="Nucleotide-diphospho-sugar transferases"/>
    <property type="match status" value="1"/>
</dbReference>
<evidence type="ECO:0000256" key="18">
    <source>
        <dbReference type="ARBA" id="ARBA00023136"/>
    </source>
</evidence>
<evidence type="ECO:0000256" key="17">
    <source>
        <dbReference type="ARBA" id="ARBA00023034"/>
    </source>
</evidence>
<keyword evidence="17" id="KW-0333">Golgi apparatus</keyword>
<evidence type="ECO:0000256" key="24">
    <source>
        <dbReference type="ARBA" id="ARBA00047948"/>
    </source>
</evidence>
<evidence type="ECO:0000256" key="15">
    <source>
        <dbReference type="ARBA" id="ARBA00022824"/>
    </source>
</evidence>
<evidence type="ECO:0000256" key="19">
    <source>
        <dbReference type="ARBA" id="ARBA00023228"/>
    </source>
</evidence>
<dbReference type="Proteomes" id="UP000694554">
    <property type="component" value="Chromosome 17"/>
</dbReference>
<evidence type="ECO:0000256" key="11">
    <source>
        <dbReference type="ARBA" id="ARBA00022475"/>
    </source>
</evidence>
<keyword evidence="14" id="KW-0812">Transmembrane</keyword>
<protein>
    <recommendedName>
        <fullName evidence="10">Hyaluronan synthase 2</fullName>
        <ecNumber evidence="9">2.4.1.212</ecNumber>
    </recommendedName>
    <alternativeName>
        <fullName evidence="20">Hyaluronate synthase 2</fullName>
    </alternativeName>
    <alternativeName>
        <fullName evidence="21">Hyaluronic acid synthase 2</fullName>
    </alternativeName>
</protein>
<evidence type="ECO:0000256" key="8">
    <source>
        <dbReference type="ARBA" id="ARBA00006782"/>
    </source>
</evidence>
<accession>A0A8C9BU28</accession>
<evidence type="ECO:0000256" key="10">
    <source>
        <dbReference type="ARBA" id="ARBA00022262"/>
    </source>
</evidence>
<comment type="subcellular location">
    <subcellularLocation>
        <location evidence="5">Cell membrane</location>
        <topology evidence="5">Multi-pass membrane protein</topology>
    </subcellularLocation>
    <subcellularLocation>
        <location evidence="4">Endoplasmic reticulum membrane</location>
        <topology evidence="4">Multi-pass membrane protein</topology>
    </subcellularLocation>
    <subcellularLocation>
        <location evidence="6">Golgi apparatus membrane</location>
        <topology evidence="6">Multi-pass membrane protein</topology>
    </subcellularLocation>
    <subcellularLocation>
        <location evidence="2">Lysosome</location>
    </subcellularLocation>
    <subcellularLocation>
        <location evidence="3">Vesicle</location>
    </subcellularLocation>
</comment>
<keyword evidence="27" id="KW-1185">Reference proteome</keyword>
<dbReference type="EC" id="2.4.1.212" evidence="9"/>
<comment type="pathway">
    <text evidence="7">Glycan biosynthesis; hyaluronan biosynthesis.</text>
</comment>
<evidence type="ECO:0000256" key="2">
    <source>
        <dbReference type="ARBA" id="ARBA00004371"/>
    </source>
</evidence>
<dbReference type="GO" id="GO:0085029">
    <property type="term" value="P:extracellular matrix assembly"/>
    <property type="evidence" value="ECO:0007669"/>
    <property type="project" value="TreeGrafter"/>
</dbReference>
<dbReference type="GO" id="GO:0005764">
    <property type="term" value="C:lysosome"/>
    <property type="evidence" value="ECO:0007669"/>
    <property type="project" value="UniProtKB-SubCell"/>
</dbReference>
<reference evidence="26" key="1">
    <citation type="submission" date="2019-08" db="EMBL/GenBank/DDBJ databases">
        <title>Phocoena sinus (Vaquita) genome, mPhoSin1, primary haplotype.</title>
        <authorList>
            <person name="Morin P."/>
            <person name="Mountcastle J."/>
            <person name="Fungtammasan C."/>
            <person name="Rhie A."/>
            <person name="Rojas-Bracho L."/>
            <person name="Smith C.R."/>
            <person name="Taylor B.L."/>
            <person name="Gulland F.M.D."/>
            <person name="Musser W."/>
            <person name="Houck M."/>
            <person name="Haase B."/>
            <person name="Paez S."/>
            <person name="Howe K."/>
            <person name="Torrance J."/>
            <person name="Formenti G."/>
            <person name="Phillippy A."/>
            <person name="Ryder O."/>
            <person name="Jarvis E.D."/>
            <person name="Fedrigo O."/>
        </authorList>
    </citation>
    <scope>NUCLEOTIDE SEQUENCE [LARGE SCALE GENOMIC DNA]</scope>
</reference>